<feature type="region of interest" description="Disordered" evidence="1">
    <location>
        <begin position="178"/>
        <end position="232"/>
    </location>
</feature>
<keyword evidence="3" id="KW-1185">Reference proteome</keyword>
<name>A0ABR4PHK3_9HELO</name>
<evidence type="ECO:0000313" key="2">
    <source>
        <dbReference type="EMBL" id="KAL3422818.1"/>
    </source>
</evidence>
<feature type="compositionally biased region" description="Basic and acidic residues" evidence="1">
    <location>
        <begin position="30"/>
        <end position="43"/>
    </location>
</feature>
<accession>A0ABR4PHK3</accession>
<feature type="region of interest" description="Disordered" evidence="1">
    <location>
        <begin position="1"/>
        <end position="48"/>
    </location>
</feature>
<dbReference type="EMBL" id="JBFCZG010000004">
    <property type="protein sequence ID" value="KAL3422818.1"/>
    <property type="molecule type" value="Genomic_DNA"/>
</dbReference>
<protein>
    <submittedName>
        <fullName evidence="2">Uncharacterized protein</fullName>
    </submittedName>
</protein>
<evidence type="ECO:0000313" key="3">
    <source>
        <dbReference type="Proteomes" id="UP001629113"/>
    </source>
</evidence>
<comment type="caution">
    <text evidence="2">The sequence shown here is derived from an EMBL/GenBank/DDBJ whole genome shotgun (WGS) entry which is preliminary data.</text>
</comment>
<dbReference type="Proteomes" id="UP001629113">
    <property type="component" value="Unassembled WGS sequence"/>
</dbReference>
<feature type="region of interest" description="Disordered" evidence="1">
    <location>
        <begin position="115"/>
        <end position="134"/>
    </location>
</feature>
<gene>
    <name evidence="2" type="ORF">PVAG01_04565</name>
</gene>
<feature type="compositionally biased region" description="Acidic residues" evidence="1">
    <location>
        <begin position="195"/>
        <end position="220"/>
    </location>
</feature>
<proteinExistence type="predicted"/>
<reference evidence="2 3" key="1">
    <citation type="submission" date="2024-06" db="EMBL/GenBank/DDBJ databases">
        <title>Complete genome of Phlyctema vagabunda strain 19-DSS-EL-015.</title>
        <authorList>
            <person name="Fiorenzani C."/>
        </authorList>
    </citation>
    <scope>NUCLEOTIDE SEQUENCE [LARGE SCALE GENOMIC DNA]</scope>
    <source>
        <strain evidence="2 3">19-DSS-EL-015</strain>
    </source>
</reference>
<sequence length="232" mass="25803">MTTTVDFAAGSTAIGSVGRGNGDDGEGDDPNEKQHIKPGRAHEAEEETEVLTDQNLLNIWLAWRRLPIWNAKVSKPRAGTQEHLQGSLRLKSRQITPAIKEIVKRLSESVAVDIQGPESSLPGGTDRAQPQHPSRMAIRDTAESLGPAMPFYLFGYSNEEAMLDMMMLERSRTRNGIESLRDTVNEALKEAREGLEEEEEEEEEEGEGEEEEEEEEEEGEDRAFLPPSSGNE</sequence>
<evidence type="ECO:0000256" key="1">
    <source>
        <dbReference type="SAM" id="MobiDB-lite"/>
    </source>
</evidence>
<feature type="compositionally biased region" description="Basic and acidic residues" evidence="1">
    <location>
        <begin position="179"/>
        <end position="194"/>
    </location>
</feature>
<organism evidence="2 3">
    <name type="scientific">Phlyctema vagabunda</name>
    <dbReference type="NCBI Taxonomy" id="108571"/>
    <lineage>
        <taxon>Eukaryota</taxon>
        <taxon>Fungi</taxon>
        <taxon>Dikarya</taxon>
        <taxon>Ascomycota</taxon>
        <taxon>Pezizomycotina</taxon>
        <taxon>Leotiomycetes</taxon>
        <taxon>Helotiales</taxon>
        <taxon>Dermateaceae</taxon>
        <taxon>Phlyctema</taxon>
    </lineage>
</organism>